<name>H2AQ13_KAZAF</name>
<dbReference type="InParanoid" id="H2AQ13"/>
<reference evidence="14 15" key="1">
    <citation type="journal article" date="2011" name="Proc. Natl. Acad. Sci. U.S.A.">
        <title>Evolutionary erosion of yeast sex chromosomes by mating-type switching accidents.</title>
        <authorList>
            <person name="Gordon J.L."/>
            <person name="Armisen D."/>
            <person name="Proux-Wera E."/>
            <person name="Oheigeartaigh S.S."/>
            <person name="Byrne K.P."/>
            <person name="Wolfe K.H."/>
        </authorList>
    </citation>
    <scope>NUCLEOTIDE SEQUENCE [LARGE SCALE GENOMIC DNA]</scope>
    <source>
        <strain evidence="15">ATCC 22294 / BCRC 22015 / CBS 2517 / CECT 1963 / NBRC 1671 / NRRL Y-8276</strain>
    </source>
</reference>
<evidence type="ECO:0000256" key="8">
    <source>
        <dbReference type="PIRSR" id="PIRSR037938-1"/>
    </source>
</evidence>
<dbReference type="AlphaFoldDB" id="H2AQ13"/>
<evidence type="ECO:0000313" key="14">
    <source>
        <dbReference type="EMBL" id="CCF56463.1"/>
    </source>
</evidence>
<feature type="binding site" evidence="9">
    <location>
        <begin position="115"/>
        <end position="118"/>
    </location>
    <ligand>
        <name>NAD(+)</name>
        <dbReference type="ChEBI" id="CHEBI:57540"/>
    </ligand>
</feature>
<evidence type="ECO:0000256" key="10">
    <source>
        <dbReference type="PIRSR" id="PIRSR037938-3"/>
    </source>
</evidence>
<comment type="cofactor">
    <cofactor evidence="10">
        <name>Zn(2+)</name>
        <dbReference type="ChEBI" id="CHEBI:29105"/>
    </cofactor>
    <text evidence="10">Binds 1 zinc ion per subunit.</text>
</comment>
<dbReference type="GO" id="GO:0008270">
    <property type="term" value="F:zinc ion binding"/>
    <property type="evidence" value="ECO:0007669"/>
    <property type="project" value="UniProtKB-UniRule"/>
</dbReference>
<comment type="catalytic activity">
    <reaction evidence="7">
        <text>N(6)-acetyl-L-lysyl-[protein] + NAD(+) + H2O = 2''-O-acetyl-ADP-D-ribose + nicotinamide + L-lysyl-[protein]</text>
        <dbReference type="Rhea" id="RHEA:43636"/>
        <dbReference type="Rhea" id="RHEA-COMP:9752"/>
        <dbReference type="Rhea" id="RHEA-COMP:10731"/>
        <dbReference type="ChEBI" id="CHEBI:15377"/>
        <dbReference type="ChEBI" id="CHEBI:17154"/>
        <dbReference type="ChEBI" id="CHEBI:29969"/>
        <dbReference type="ChEBI" id="CHEBI:57540"/>
        <dbReference type="ChEBI" id="CHEBI:61930"/>
        <dbReference type="ChEBI" id="CHEBI:83767"/>
        <dbReference type="EC" id="2.3.1.286"/>
    </reaction>
</comment>
<dbReference type="SUPFAM" id="SSF52467">
    <property type="entry name" value="DHS-like NAD/FAD-binding domain"/>
    <property type="match status" value="1"/>
</dbReference>
<evidence type="ECO:0000256" key="2">
    <source>
        <dbReference type="ARBA" id="ARBA00022491"/>
    </source>
</evidence>
<dbReference type="Pfam" id="PF02146">
    <property type="entry name" value="SIR2"/>
    <property type="match status" value="1"/>
</dbReference>
<dbReference type="InterPro" id="IPR029035">
    <property type="entry name" value="DHS-like_NAD/FAD-binding_dom"/>
</dbReference>
<evidence type="ECO:0000256" key="11">
    <source>
        <dbReference type="PROSITE-ProRule" id="PRU00236"/>
    </source>
</evidence>
<dbReference type="KEGG" id="kaf:KAFR_0B01640"/>
<dbReference type="InterPro" id="IPR050134">
    <property type="entry name" value="NAD-dep_sirtuin_deacylases"/>
</dbReference>
<evidence type="ECO:0000256" key="12">
    <source>
        <dbReference type="SAM" id="MobiDB-lite"/>
    </source>
</evidence>
<organism evidence="14 15">
    <name type="scientific">Kazachstania africana (strain ATCC 22294 / BCRC 22015 / CBS 2517 / CECT 1963 / NBRC 1671 / NRRL Y-8276)</name>
    <name type="common">Yeast</name>
    <name type="synonym">Kluyveromyces africanus</name>
    <dbReference type="NCBI Taxonomy" id="1071382"/>
    <lineage>
        <taxon>Eukaryota</taxon>
        <taxon>Fungi</taxon>
        <taxon>Dikarya</taxon>
        <taxon>Ascomycota</taxon>
        <taxon>Saccharomycotina</taxon>
        <taxon>Saccharomycetes</taxon>
        <taxon>Saccharomycetales</taxon>
        <taxon>Saccharomycetaceae</taxon>
        <taxon>Kazachstania</taxon>
    </lineage>
</organism>
<dbReference type="Proteomes" id="UP000005220">
    <property type="component" value="Chromosome 2"/>
</dbReference>
<feature type="binding site" evidence="9">
    <location>
        <begin position="246"/>
        <end position="248"/>
    </location>
    <ligand>
        <name>NAD(+)</name>
        <dbReference type="ChEBI" id="CHEBI:57540"/>
    </ligand>
</feature>
<keyword evidence="2" id="KW-0678">Repressor</keyword>
<sequence>MRSRTLRNDEAIKVLSDKVKLNPNAKVIFMVGAGISTSCGIPDFRSPDTGLYSNLAKLNLPYAEAIFDIEFFEDNPLPFYTLATELYPGKFKPSKFHYLLKLFQEKKILKRVYTQNIDTLEQEAGIEKDIIIEAHGNFAKNHCIKCRKEFDMDVFKNKLDENERTGRCDFVKCDECDGLIKPNIVFFGENLPTRFFDTWDDDLSLLSNNSSESEYIIIVAGTSLAVYPFASLPEEVPTDIPRALINLETVGDFSLNPRKTDILFEGTTDDAAQLLAEELGWAEELNKLVREHDIVKESTIEEMNTILSEMKKLDIKDASEDEKETEKPDNASNDGGDSNSIRSFNENSSKIKE</sequence>
<keyword evidence="6 7" id="KW-0520">NAD</keyword>
<feature type="region of interest" description="Disordered" evidence="12">
    <location>
        <begin position="311"/>
        <end position="353"/>
    </location>
</feature>
<accession>H2AQ13</accession>
<gene>
    <name evidence="14" type="primary">KAFR0B01640</name>
    <name evidence="14" type="ORF">KAFR_0B01640</name>
</gene>
<dbReference type="EC" id="2.3.1.286" evidence="7"/>
<feature type="active site" description="Proton acceptor" evidence="8 11">
    <location>
        <position position="135"/>
    </location>
</feature>
<feature type="binding site" evidence="9">
    <location>
        <begin position="33"/>
        <end position="37"/>
    </location>
    <ligand>
        <name>NAD(+)</name>
        <dbReference type="ChEBI" id="CHEBI:57540"/>
    </ligand>
</feature>
<keyword evidence="4 7" id="KW-0479">Metal-binding</keyword>
<proteinExistence type="inferred from homology"/>
<evidence type="ECO:0000256" key="5">
    <source>
        <dbReference type="ARBA" id="ARBA00022833"/>
    </source>
</evidence>
<feature type="binding site" evidence="10 11">
    <location>
        <position position="143"/>
    </location>
    <ligand>
        <name>Zn(2+)</name>
        <dbReference type="ChEBI" id="CHEBI:29105"/>
    </ligand>
</feature>
<dbReference type="GO" id="GO:0070403">
    <property type="term" value="F:NAD+ binding"/>
    <property type="evidence" value="ECO:0007669"/>
    <property type="project" value="UniProtKB-UniRule"/>
</dbReference>
<dbReference type="OrthoDB" id="420264at2759"/>
<evidence type="ECO:0000256" key="1">
    <source>
        <dbReference type="ARBA" id="ARBA00006924"/>
    </source>
</evidence>
<dbReference type="GO" id="GO:0045950">
    <property type="term" value="P:negative regulation of mitotic recombination"/>
    <property type="evidence" value="ECO:0007669"/>
    <property type="project" value="EnsemblFungi"/>
</dbReference>
<dbReference type="GO" id="GO:0005737">
    <property type="term" value="C:cytoplasm"/>
    <property type="evidence" value="ECO:0007669"/>
    <property type="project" value="EnsemblFungi"/>
</dbReference>
<dbReference type="GO" id="GO:0000183">
    <property type="term" value="P:rDNA heterochromatin formation"/>
    <property type="evidence" value="ECO:0007669"/>
    <property type="project" value="EnsemblFungi"/>
</dbReference>
<evidence type="ECO:0000313" key="15">
    <source>
        <dbReference type="Proteomes" id="UP000005220"/>
    </source>
</evidence>
<dbReference type="InterPro" id="IPR026591">
    <property type="entry name" value="Sirtuin_cat_small_dom_sf"/>
</dbReference>
<comment type="similarity">
    <text evidence="1 7">Belongs to the sirtuin family. Class I subfamily.</text>
</comment>
<dbReference type="InterPro" id="IPR026590">
    <property type="entry name" value="Ssirtuin_cat_dom"/>
</dbReference>
<dbReference type="GO" id="GO:0033553">
    <property type="term" value="C:rDNA heterochromatin"/>
    <property type="evidence" value="ECO:0007669"/>
    <property type="project" value="EnsemblFungi"/>
</dbReference>
<dbReference type="eggNOG" id="KOG2682">
    <property type="taxonomic scope" value="Eukaryota"/>
</dbReference>
<dbReference type="GO" id="GO:0031934">
    <property type="term" value="C:mating-type region heterochromatin"/>
    <property type="evidence" value="ECO:0007669"/>
    <property type="project" value="EnsemblFungi"/>
</dbReference>
<evidence type="ECO:0000256" key="6">
    <source>
        <dbReference type="ARBA" id="ARBA00023027"/>
    </source>
</evidence>
<dbReference type="Gene3D" id="3.40.50.1220">
    <property type="entry name" value="TPP-binding domain"/>
    <property type="match status" value="1"/>
</dbReference>
<dbReference type="PIRSF" id="PIRSF037938">
    <property type="entry name" value="SIR2_euk"/>
    <property type="match status" value="1"/>
</dbReference>
<feature type="compositionally biased region" description="Basic and acidic residues" evidence="12">
    <location>
        <begin position="311"/>
        <end position="329"/>
    </location>
</feature>
<dbReference type="InterPro" id="IPR003000">
    <property type="entry name" value="Sirtuin"/>
</dbReference>
<dbReference type="HOGENOM" id="CLU_023643_7_2_1"/>
<feature type="binding site" evidence="10 11">
    <location>
        <position position="146"/>
    </location>
    <ligand>
        <name>Zn(2+)</name>
        <dbReference type="ChEBI" id="CHEBI:29105"/>
    </ligand>
</feature>
<evidence type="ECO:0000256" key="3">
    <source>
        <dbReference type="ARBA" id="ARBA00022679"/>
    </source>
</evidence>
<keyword evidence="5 7" id="KW-0862">Zinc</keyword>
<feature type="binding site" evidence="10 11">
    <location>
        <position position="173"/>
    </location>
    <ligand>
        <name>Zn(2+)</name>
        <dbReference type="ChEBI" id="CHEBI:29105"/>
    </ligand>
</feature>
<dbReference type="GO" id="GO:0099115">
    <property type="term" value="C:chromosome, subtelomeric region"/>
    <property type="evidence" value="ECO:0007669"/>
    <property type="project" value="EnsemblFungi"/>
</dbReference>
<dbReference type="GO" id="GO:0031508">
    <property type="term" value="P:pericentric heterochromatin formation"/>
    <property type="evidence" value="ECO:0007669"/>
    <property type="project" value="EnsemblFungi"/>
</dbReference>
<dbReference type="PROSITE" id="PS50305">
    <property type="entry name" value="SIRTUIN"/>
    <property type="match status" value="1"/>
</dbReference>
<dbReference type="Gene3D" id="3.30.1600.10">
    <property type="entry name" value="SIR2/SIRT2 'Small Domain"/>
    <property type="match status" value="1"/>
</dbReference>
<keyword evidence="15" id="KW-1185">Reference proteome</keyword>
<dbReference type="EMBL" id="HE650822">
    <property type="protein sequence ID" value="CCF56463.1"/>
    <property type="molecule type" value="Genomic_DNA"/>
</dbReference>
<dbReference type="STRING" id="1071382.H2AQ13"/>
<feature type="binding site" evidence="9">
    <location>
        <begin position="43"/>
        <end position="45"/>
    </location>
    <ligand>
        <name>NAD(+)</name>
        <dbReference type="ChEBI" id="CHEBI:57540"/>
    </ligand>
</feature>
<feature type="compositionally biased region" description="Polar residues" evidence="12">
    <location>
        <begin position="330"/>
        <end position="353"/>
    </location>
</feature>
<feature type="binding site" evidence="10 11">
    <location>
        <position position="176"/>
    </location>
    <ligand>
        <name>Zn(2+)</name>
        <dbReference type="ChEBI" id="CHEBI:29105"/>
    </ligand>
</feature>
<feature type="binding site" evidence="9">
    <location>
        <begin position="222"/>
        <end position="223"/>
    </location>
    <ligand>
        <name>NAD(+)</name>
        <dbReference type="ChEBI" id="CHEBI:57540"/>
    </ligand>
</feature>
<dbReference type="GO" id="GO:0005721">
    <property type="term" value="C:pericentric heterochromatin"/>
    <property type="evidence" value="ECO:0007669"/>
    <property type="project" value="EnsemblFungi"/>
</dbReference>
<dbReference type="GO" id="GO:0046970">
    <property type="term" value="F:histone H4K16 deacetylase activity, NAD-dependent"/>
    <property type="evidence" value="ECO:0007669"/>
    <property type="project" value="EnsemblFungi"/>
</dbReference>
<evidence type="ECO:0000256" key="7">
    <source>
        <dbReference type="PIRNR" id="PIRNR037938"/>
    </source>
</evidence>
<dbReference type="GO" id="GO:0005634">
    <property type="term" value="C:nucleus"/>
    <property type="evidence" value="ECO:0007669"/>
    <property type="project" value="EnsemblFungi"/>
</dbReference>
<dbReference type="GeneID" id="13884904"/>
<evidence type="ECO:0000256" key="4">
    <source>
        <dbReference type="ARBA" id="ARBA00022723"/>
    </source>
</evidence>
<evidence type="ECO:0000259" key="13">
    <source>
        <dbReference type="PROSITE" id="PS50305"/>
    </source>
</evidence>
<protein>
    <recommendedName>
        <fullName evidence="7">NAD-dependent protein deacetylase</fullName>
        <ecNumber evidence="7">2.3.1.286</ecNumber>
    </recommendedName>
</protein>
<keyword evidence="3 7" id="KW-0808">Transferase</keyword>
<evidence type="ECO:0000256" key="9">
    <source>
        <dbReference type="PIRSR" id="PIRSR037938-2"/>
    </source>
</evidence>
<feature type="domain" description="Deacetylase sirtuin-type" evidence="13">
    <location>
        <begin position="5"/>
        <end position="282"/>
    </location>
</feature>
<dbReference type="FunCoup" id="H2AQ13">
    <property type="interactions" value="490"/>
</dbReference>
<dbReference type="InterPro" id="IPR017328">
    <property type="entry name" value="Sirtuin_class_I"/>
</dbReference>
<dbReference type="RefSeq" id="XP_003955598.1">
    <property type="nucleotide sequence ID" value="XM_003955549.1"/>
</dbReference>
<dbReference type="PANTHER" id="PTHR11085">
    <property type="entry name" value="NAD-DEPENDENT PROTEIN DEACYLASE SIRTUIN-5, MITOCHONDRIAL-RELATED"/>
    <property type="match status" value="1"/>
</dbReference>
<dbReference type="PANTHER" id="PTHR11085:SF6">
    <property type="entry name" value="NAD-DEPENDENT PROTEIN DEACETYLASE SIRTUIN-2"/>
    <property type="match status" value="1"/>
</dbReference>